<protein>
    <submittedName>
        <fullName evidence="1">Uncharacterized protein</fullName>
    </submittedName>
</protein>
<evidence type="ECO:0000313" key="2">
    <source>
        <dbReference type="EMBL" id="CAJ0883528.1"/>
    </source>
</evidence>
<accession>A0AAD2ELE6</accession>
<evidence type="ECO:0000313" key="1">
    <source>
        <dbReference type="EMBL" id="CAJ0690515.1"/>
    </source>
</evidence>
<keyword evidence="4" id="KW-1185">Reference proteome</keyword>
<name>A0AAD2ELE6_9RALS</name>
<evidence type="ECO:0000313" key="3">
    <source>
        <dbReference type="Proteomes" id="UP001190002"/>
    </source>
</evidence>
<dbReference type="EMBL" id="CATVXE010000017">
    <property type="protein sequence ID" value="CAJ0690515.1"/>
    <property type="molecule type" value="Genomic_DNA"/>
</dbReference>
<proteinExistence type="predicted"/>
<comment type="caution">
    <text evidence="1">The sequence shown here is derived from an EMBL/GenBank/DDBJ whole genome shotgun (WGS) entry which is preliminary data.</text>
</comment>
<sequence length="259" mass="29046">MSHKNRDVFALLINKSPINRIAEVTGLSKQTVYDKIAFIHRQCEAFAGHRERHLPSMELPKMYVAVDRQAFIVNWTSRKDRRNVQLNAIASADLKTGYVFGMHLNFDGALNPLEVERDAINIGDYALPEPYRRYARLWLANDYSTALRFGNSSAARQAALKAAKAGGADELNAEIAAQYAAGDVKADIEQGDEQSRIVALPKLGMQVHEQYTLYAHYLVLAHLLQNAPKVRLFLDQDSGFRAGFMAAFHERVRARTADA</sequence>
<dbReference type="EMBL" id="CAUDKV010000016">
    <property type="protein sequence ID" value="CAJ0883528.1"/>
    <property type="molecule type" value="Genomic_DNA"/>
</dbReference>
<dbReference type="AlphaFoldDB" id="A0AAD2ELE6"/>
<evidence type="ECO:0000313" key="4">
    <source>
        <dbReference type="Proteomes" id="UP001190452"/>
    </source>
</evidence>
<gene>
    <name evidence="2" type="ORF">R77569_03452</name>
    <name evidence="1" type="ORF">R77591_03596</name>
</gene>
<reference evidence="1 4" key="1">
    <citation type="submission" date="2023-07" db="EMBL/GenBank/DDBJ databases">
        <authorList>
            <person name="Peeters C."/>
        </authorList>
    </citation>
    <scope>NUCLEOTIDE SEQUENCE</scope>
    <source>
        <strain evidence="2 4">R-77569</strain>
        <strain evidence="1">R-77591</strain>
    </source>
</reference>
<dbReference type="Proteomes" id="UP001190452">
    <property type="component" value="Unassembled WGS sequence"/>
</dbReference>
<dbReference type="RefSeq" id="WP_104566574.1">
    <property type="nucleotide sequence ID" value="NZ_CATVXE010000017.1"/>
</dbReference>
<organism evidence="1 3">
    <name type="scientific">Ralstonia mannitolilytica</name>
    <dbReference type="NCBI Taxonomy" id="105219"/>
    <lineage>
        <taxon>Bacteria</taxon>
        <taxon>Pseudomonadati</taxon>
        <taxon>Pseudomonadota</taxon>
        <taxon>Betaproteobacteria</taxon>
        <taxon>Burkholderiales</taxon>
        <taxon>Burkholderiaceae</taxon>
        <taxon>Ralstonia</taxon>
    </lineage>
</organism>
<dbReference type="Proteomes" id="UP001190002">
    <property type="component" value="Unassembled WGS sequence"/>
</dbReference>